<sequence>MAYSLGLRANIVTRRNYSFVEYAFSVLRLVVAFDVLAYGSTTPIRHDTARPLKPADLLNSHQRHRGATTPSYANKTAREKHRSVSAEEAVAAPDVHWKRQPDGMIGPATMWMAYRRRLY</sequence>
<dbReference type="EMBL" id="KI659435">
    <property type="protein sequence ID" value="ETN79585.1"/>
    <property type="molecule type" value="Genomic_DNA"/>
</dbReference>
<name>W2TC04_NECAM</name>
<dbReference type="AlphaFoldDB" id="W2TC04"/>
<accession>W2TC04</accession>
<protein>
    <submittedName>
        <fullName evidence="2">Uncharacterized protein</fullName>
    </submittedName>
</protein>
<keyword evidence="3" id="KW-1185">Reference proteome</keyword>
<evidence type="ECO:0000313" key="2">
    <source>
        <dbReference type="EMBL" id="ETN79585.1"/>
    </source>
</evidence>
<evidence type="ECO:0000313" key="3">
    <source>
        <dbReference type="Proteomes" id="UP000053676"/>
    </source>
</evidence>
<dbReference type="Proteomes" id="UP000053676">
    <property type="component" value="Unassembled WGS sequence"/>
</dbReference>
<gene>
    <name evidence="2" type="ORF">NECAME_09761</name>
</gene>
<feature type="region of interest" description="Disordered" evidence="1">
    <location>
        <begin position="61"/>
        <end position="85"/>
    </location>
</feature>
<evidence type="ECO:0000256" key="1">
    <source>
        <dbReference type="SAM" id="MobiDB-lite"/>
    </source>
</evidence>
<reference evidence="3" key="1">
    <citation type="journal article" date="2014" name="Nat. Genet.">
        <title>Genome of the human hookworm Necator americanus.</title>
        <authorList>
            <person name="Tang Y.T."/>
            <person name="Gao X."/>
            <person name="Rosa B.A."/>
            <person name="Abubucker S."/>
            <person name="Hallsworth-Pepin K."/>
            <person name="Martin J."/>
            <person name="Tyagi R."/>
            <person name="Heizer E."/>
            <person name="Zhang X."/>
            <person name="Bhonagiri-Palsikar V."/>
            <person name="Minx P."/>
            <person name="Warren W.C."/>
            <person name="Wang Q."/>
            <person name="Zhan B."/>
            <person name="Hotez P.J."/>
            <person name="Sternberg P.W."/>
            <person name="Dougall A."/>
            <person name="Gaze S.T."/>
            <person name="Mulvenna J."/>
            <person name="Sotillo J."/>
            <person name="Ranganathan S."/>
            <person name="Rabelo E.M."/>
            <person name="Wilson R.K."/>
            <person name="Felgner P.L."/>
            <person name="Bethony J."/>
            <person name="Hawdon J.M."/>
            <person name="Gasser R.B."/>
            <person name="Loukas A."/>
            <person name="Mitreva M."/>
        </authorList>
    </citation>
    <scope>NUCLEOTIDE SEQUENCE [LARGE SCALE GENOMIC DNA]</scope>
</reference>
<dbReference type="OrthoDB" id="10373442at2759"/>
<proteinExistence type="predicted"/>
<dbReference type="KEGG" id="nai:NECAME_09761"/>
<organism evidence="2 3">
    <name type="scientific">Necator americanus</name>
    <name type="common">Human hookworm</name>
    <dbReference type="NCBI Taxonomy" id="51031"/>
    <lineage>
        <taxon>Eukaryota</taxon>
        <taxon>Metazoa</taxon>
        <taxon>Ecdysozoa</taxon>
        <taxon>Nematoda</taxon>
        <taxon>Chromadorea</taxon>
        <taxon>Rhabditida</taxon>
        <taxon>Rhabditina</taxon>
        <taxon>Rhabditomorpha</taxon>
        <taxon>Strongyloidea</taxon>
        <taxon>Ancylostomatidae</taxon>
        <taxon>Bunostominae</taxon>
        <taxon>Necator</taxon>
    </lineage>
</organism>